<evidence type="ECO:0000256" key="1">
    <source>
        <dbReference type="SAM" id="MobiDB-lite"/>
    </source>
</evidence>
<dbReference type="EMBL" id="JAACJM010000292">
    <property type="protein sequence ID" value="KAF5333030.1"/>
    <property type="molecule type" value="Genomic_DNA"/>
</dbReference>
<comment type="caution">
    <text evidence="2">The sequence shown here is derived from an EMBL/GenBank/DDBJ whole genome shotgun (WGS) entry which is preliminary data.</text>
</comment>
<protein>
    <submittedName>
        <fullName evidence="2">Uncharacterized protein</fullName>
    </submittedName>
</protein>
<feature type="region of interest" description="Disordered" evidence="1">
    <location>
        <begin position="29"/>
        <end position="56"/>
    </location>
</feature>
<evidence type="ECO:0000313" key="3">
    <source>
        <dbReference type="Proteomes" id="UP000559256"/>
    </source>
</evidence>
<feature type="region of interest" description="Disordered" evidence="1">
    <location>
        <begin position="192"/>
        <end position="231"/>
    </location>
</feature>
<sequence>MYTEATSIPTSTSTSRLTNVDRKLSESLFFSPVPSPHNESDTSNASNDLDTPSPVRSHTAVTISSYAWTVPKVVWPQKEQQPALLDEENDSKRLSSSPSHTLPCVPVALHFFHPRRRCTATPTTVNPTPTPNLLPFSSTFTKELTLTRRVFSESPPKPTGPLGASFDEGKGQVWVVVKEVWDDNVKAFSSVFGSRGGGEEGCDEGERSGDSDSNASINPHTHAPYVPAKRPQLNPFTYTQLSGCLRMSPGPVAIKPSPRMKN</sequence>
<organism evidence="2 3">
    <name type="scientific">Tetrapyrgos nigripes</name>
    <dbReference type="NCBI Taxonomy" id="182062"/>
    <lineage>
        <taxon>Eukaryota</taxon>
        <taxon>Fungi</taxon>
        <taxon>Dikarya</taxon>
        <taxon>Basidiomycota</taxon>
        <taxon>Agaricomycotina</taxon>
        <taxon>Agaricomycetes</taxon>
        <taxon>Agaricomycetidae</taxon>
        <taxon>Agaricales</taxon>
        <taxon>Marasmiineae</taxon>
        <taxon>Marasmiaceae</taxon>
        <taxon>Tetrapyrgos</taxon>
    </lineage>
</organism>
<evidence type="ECO:0000313" key="2">
    <source>
        <dbReference type="EMBL" id="KAF5333030.1"/>
    </source>
</evidence>
<dbReference type="AlphaFoldDB" id="A0A8H5C0T9"/>
<accession>A0A8H5C0T9</accession>
<feature type="compositionally biased region" description="Polar residues" evidence="1">
    <location>
        <begin position="41"/>
        <end position="56"/>
    </location>
</feature>
<dbReference type="Proteomes" id="UP000559256">
    <property type="component" value="Unassembled WGS sequence"/>
</dbReference>
<name>A0A8H5C0T9_9AGAR</name>
<proteinExistence type="predicted"/>
<keyword evidence="3" id="KW-1185">Reference proteome</keyword>
<reference evidence="2 3" key="1">
    <citation type="journal article" date="2020" name="ISME J.">
        <title>Uncovering the hidden diversity of litter-decomposition mechanisms in mushroom-forming fungi.</title>
        <authorList>
            <person name="Floudas D."/>
            <person name="Bentzer J."/>
            <person name="Ahren D."/>
            <person name="Johansson T."/>
            <person name="Persson P."/>
            <person name="Tunlid A."/>
        </authorList>
    </citation>
    <scope>NUCLEOTIDE SEQUENCE [LARGE SCALE GENOMIC DNA]</scope>
    <source>
        <strain evidence="2 3">CBS 291.85</strain>
    </source>
</reference>
<gene>
    <name evidence="2" type="ORF">D9758_017221</name>
</gene>